<gene>
    <name evidence="4" type="ORF">J2S25_003699</name>
</gene>
<dbReference type="InterPro" id="IPR006047">
    <property type="entry name" value="GH13_cat_dom"/>
</dbReference>
<accession>A0ABU0FZV5</accession>
<dbReference type="SUPFAM" id="SSF51011">
    <property type="entry name" value="Glycosyl hydrolase domain"/>
    <property type="match status" value="1"/>
</dbReference>
<dbReference type="Gene3D" id="2.60.40.10">
    <property type="entry name" value="Immunoglobulins"/>
    <property type="match status" value="1"/>
</dbReference>
<dbReference type="PANTHER" id="PTHR10357">
    <property type="entry name" value="ALPHA-AMYLASE FAMILY MEMBER"/>
    <property type="match status" value="1"/>
</dbReference>
<feature type="domain" description="Glycosyl hydrolase family 13 catalytic" evidence="3">
    <location>
        <begin position="132"/>
        <end position="486"/>
    </location>
</feature>
<keyword evidence="2 4" id="KW-0326">Glycosidase</keyword>
<dbReference type="Proteomes" id="UP001242313">
    <property type="component" value="Unassembled WGS sequence"/>
</dbReference>
<evidence type="ECO:0000313" key="5">
    <source>
        <dbReference type="Proteomes" id="UP001242313"/>
    </source>
</evidence>
<dbReference type="SUPFAM" id="SSF51445">
    <property type="entry name" value="(Trans)glycosidases"/>
    <property type="match status" value="1"/>
</dbReference>
<protein>
    <submittedName>
        <fullName evidence="4">Glycosidase</fullName>
    </submittedName>
</protein>
<evidence type="ECO:0000256" key="1">
    <source>
        <dbReference type="ARBA" id="ARBA00022801"/>
    </source>
</evidence>
<dbReference type="GO" id="GO:0016798">
    <property type="term" value="F:hydrolase activity, acting on glycosyl bonds"/>
    <property type="evidence" value="ECO:0007669"/>
    <property type="project" value="UniProtKB-KW"/>
</dbReference>
<keyword evidence="1" id="KW-0378">Hydrolase</keyword>
<dbReference type="Gene3D" id="3.90.400.10">
    <property type="entry name" value="Oligo-1,6-glucosidase, Domain 2"/>
    <property type="match status" value="1"/>
</dbReference>
<comment type="caution">
    <text evidence="4">The sequence shown here is derived from an EMBL/GenBank/DDBJ whole genome shotgun (WGS) entry which is preliminary data.</text>
</comment>
<evidence type="ECO:0000259" key="3">
    <source>
        <dbReference type="SMART" id="SM00642"/>
    </source>
</evidence>
<dbReference type="Gene3D" id="3.20.20.80">
    <property type="entry name" value="Glycosidases"/>
    <property type="match status" value="1"/>
</dbReference>
<dbReference type="EMBL" id="JAUSUN010000035">
    <property type="protein sequence ID" value="MDQ0415472.1"/>
    <property type="molecule type" value="Genomic_DNA"/>
</dbReference>
<dbReference type="InterPro" id="IPR017853">
    <property type="entry name" value="GH"/>
</dbReference>
<proteinExistence type="predicted"/>
<dbReference type="InterPro" id="IPR014756">
    <property type="entry name" value="Ig_E-set"/>
</dbReference>
<dbReference type="PANTHER" id="PTHR10357:SF210">
    <property type="entry name" value="MALTODEXTRIN GLUCOSIDASE"/>
    <property type="match status" value="1"/>
</dbReference>
<dbReference type="RefSeq" id="WP_307192538.1">
    <property type="nucleotide sequence ID" value="NZ_JAUSUN010000035.1"/>
</dbReference>
<organism evidence="4 5">
    <name type="scientific">Mesobacillus stamsii</name>
    <dbReference type="NCBI Taxonomy" id="225347"/>
    <lineage>
        <taxon>Bacteria</taxon>
        <taxon>Bacillati</taxon>
        <taxon>Bacillota</taxon>
        <taxon>Bacilli</taxon>
        <taxon>Bacillales</taxon>
        <taxon>Bacillaceae</taxon>
        <taxon>Mesobacillus</taxon>
    </lineage>
</organism>
<dbReference type="SMART" id="SM00642">
    <property type="entry name" value="Aamy"/>
    <property type="match status" value="1"/>
</dbReference>
<keyword evidence="5" id="KW-1185">Reference proteome</keyword>
<dbReference type="CDD" id="cd02857">
    <property type="entry name" value="E_set_CDase_PDE_N"/>
    <property type="match status" value="1"/>
</dbReference>
<dbReference type="InterPro" id="IPR013783">
    <property type="entry name" value="Ig-like_fold"/>
</dbReference>
<reference evidence="4 5" key="1">
    <citation type="submission" date="2023-07" db="EMBL/GenBank/DDBJ databases">
        <title>Genomic Encyclopedia of Type Strains, Phase IV (KMG-IV): sequencing the most valuable type-strain genomes for metagenomic binning, comparative biology and taxonomic classification.</title>
        <authorList>
            <person name="Goeker M."/>
        </authorList>
    </citation>
    <scope>NUCLEOTIDE SEQUENCE [LARGE SCALE GENOMIC DNA]</scope>
    <source>
        <strain evidence="4 5">DSM 19598</strain>
    </source>
</reference>
<evidence type="ECO:0000256" key="2">
    <source>
        <dbReference type="ARBA" id="ARBA00023295"/>
    </source>
</evidence>
<dbReference type="InterPro" id="IPR004185">
    <property type="entry name" value="Glyco_hydro_13_lg-like_dom"/>
</dbReference>
<evidence type="ECO:0000313" key="4">
    <source>
        <dbReference type="EMBL" id="MDQ0415472.1"/>
    </source>
</evidence>
<sequence length="596" mass="70659">MENVNVTHYDTKDYIYPLNRNTLQVKIKCEEDTVSSIYIVYWNRFKEDKRESKLEHFSLNGTCRFYSTNLIFDESAKYIRYYFIIKNNNSILYYSPYGISTNLPKKYFEYLSTNVNDIFTVPSWAKGAIGYQIFPDRFFNGNVENDPALVEKWGESPNRENFFGGDLRGIIEKFSHIKDLGVEIIYLTPIFHSPSNHKYDTIDYFKVDPSFGDIEDLKELVRVCTRYDMKLILDGVFNHIGYCSPQFQDVIHNGKQSPYWDWFYIEDDVVNTDILNYECVGYYKWMPKLNYSNQEVREHFLRVGEYWIKEVGIDGWRLDVADEVDFTFWQEFRKKMKSIEREILLIGETWKNGSDLIKGDQMDTIMNYRFRDAIIEYFADRIIQTKSFMDRIENFLFDYPVMTHNVLYNLLDSHDTARYLTTCNGDLDRFKLSLIFQMTFPGMPFVYYGDEIGMRGETDPDCRRTMAWDSINGDVLEFYKKIINIRKNSDALKYGSFKHINTNTEVYSFIRQYENESVVVFINNSENDYTLFSELSKAKENIHVERINEGNNLESSRSFIVHLPANNFEIISIVRKEAELKINRIGREILNLNLLN</sequence>
<name>A0ABU0FZV5_9BACI</name>
<dbReference type="CDD" id="cd11338">
    <property type="entry name" value="AmyAc_CMD"/>
    <property type="match status" value="1"/>
</dbReference>
<dbReference type="SUPFAM" id="SSF81296">
    <property type="entry name" value="E set domains"/>
    <property type="match status" value="1"/>
</dbReference>
<dbReference type="Pfam" id="PF00128">
    <property type="entry name" value="Alpha-amylase"/>
    <property type="match status" value="1"/>
</dbReference>
<dbReference type="Pfam" id="PF02903">
    <property type="entry name" value="Alpha-amylase_N"/>
    <property type="match status" value="1"/>
</dbReference>
<dbReference type="InterPro" id="IPR045857">
    <property type="entry name" value="O16G_dom_2"/>
</dbReference>
<dbReference type="InterPro" id="IPR013780">
    <property type="entry name" value="Glyco_hydro_b"/>
</dbReference>
<dbReference type="Gene3D" id="2.60.40.1180">
    <property type="entry name" value="Golgi alpha-mannosidase II"/>
    <property type="match status" value="1"/>
</dbReference>